<evidence type="ECO:0000256" key="4">
    <source>
        <dbReference type="ARBA" id="ARBA00022729"/>
    </source>
</evidence>
<dbReference type="InterPro" id="IPR034763">
    <property type="entry name" value="P14a_insect"/>
</dbReference>
<evidence type="ECO:0000256" key="5">
    <source>
        <dbReference type="SAM" id="SignalP"/>
    </source>
</evidence>
<dbReference type="FunCoup" id="B3MQS0">
    <property type="interactions" value="27"/>
</dbReference>
<keyword evidence="4 5" id="KW-0732">Signal</keyword>
<feature type="chain" id="PRO_5002793303" description="SCP domain-containing protein" evidence="5">
    <location>
        <begin position="21"/>
        <end position="248"/>
    </location>
</feature>
<dbReference type="InterPro" id="IPR001283">
    <property type="entry name" value="CRISP-related"/>
</dbReference>
<organism evidence="7 8">
    <name type="scientific">Drosophila ananassae</name>
    <name type="common">Fruit fly</name>
    <dbReference type="NCBI Taxonomy" id="7217"/>
    <lineage>
        <taxon>Eukaryota</taxon>
        <taxon>Metazoa</taxon>
        <taxon>Ecdysozoa</taxon>
        <taxon>Arthropoda</taxon>
        <taxon>Hexapoda</taxon>
        <taxon>Insecta</taxon>
        <taxon>Pterygota</taxon>
        <taxon>Neoptera</taxon>
        <taxon>Endopterygota</taxon>
        <taxon>Diptera</taxon>
        <taxon>Brachycera</taxon>
        <taxon>Muscomorpha</taxon>
        <taxon>Ephydroidea</taxon>
        <taxon>Drosophilidae</taxon>
        <taxon>Drosophila</taxon>
        <taxon>Sophophora</taxon>
    </lineage>
</organism>
<dbReference type="EMBL" id="CH902622">
    <property type="protein sequence ID" value="EDV34125.1"/>
    <property type="molecule type" value="Genomic_DNA"/>
</dbReference>
<feature type="signal peptide" evidence="5">
    <location>
        <begin position="1"/>
        <end position="20"/>
    </location>
</feature>
<dbReference type="PANTHER" id="PTHR10334">
    <property type="entry name" value="CYSTEINE-RICH SECRETORY PROTEIN-RELATED"/>
    <property type="match status" value="1"/>
</dbReference>
<accession>B3MQS0</accession>
<dbReference type="Proteomes" id="UP000007801">
    <property type="component" value="Unassembled WGS sequence"/>
</dbReference>
<dbReference type="KEGG" id="dan:6503822"/>
<protein>
    <recommendedName>
        <fullName evidence="6">SCP domain-containing protein</fullName>
    </recommendedName>
</protein>
<dbReference type="PhylomeDB" id="B3MQS0"/>
<dbReference type="InterPro" id="IPR035940">
    <property type="entry name" value="CAP_sf"/>
</dbReference>
<evidence type="ECO:0000256" key="3">
    <source>
        <dbReference type="ARBA" id="ARBA00022525"/>
    </source>
</evidence>
<dbReference type="SUPFAM" id="SSF55797">
    <property type="entry name" value="PR-1-like"/>
    <property type="match status" value="1"/>
</dbReference>
<dbReference type="OMA" id="HIGCRNR"/>
<dbReference type="HOGENOM" id="CLU_035730_7_0_1"/>
<gene>
    <name evidence="7" type="primary">Dana\GF21134</name>
    <name evidence="7" type="synonym">dana_GLEANR_4356</name>
    <name evidence="7" type="ORF">GF21134</name>
</gene>
<sequence length="248" mass="27142">MCPTKEMLLLLVAFVSCAEAENYCVRGLCPKGTSHIACNNKGTFGSSCPANATIIPLAQKDKDFVIQAHNSLRSKWASGQGRIQRTACKMASMEWDEELAGLAELNVKSCQMKHDSCHNTEEFVQSGQNLFMVGYFGSGDPATTEDVFSEGINEWIDEDAAVTEEDLQKFPEPVEGQEIGHFTVLVNENNVAVGCAMVTFYLDDIEYFLVACNYAVTNTLGRRVYSSCPVAGIQCPNGLDDKFTSLCV</sequence>
<name>B3MQS0_DROAN</name>
<reference evidence="7 8" key="1">
    <citation type="journal article" date="2007" name="Nature">
        <title>Evolution of genes and genomes on the Drosophila phylogeny.</title>
        <authorList>
            <consortium name="Drosophila 12 Genomes Consortium"/>
            <person name="Clark A.G."/>
            <person name="Eisen M.B."/>
            <person name="Smith D.R."/>
            <person name="Bergman C.M."/>
            <person name="Oliver B."/>
            <person name="Markow T.A."/>
            <person name="Kaufman T.C."/>
            <person name="Kellis M."/>
            <person name="Gelbart W."/>
            <person name="Iyer V.N."/>
            <person name="Pollard D.A."/>
            <person name="Sackton T.B."/>
            <person name="Larracuente A.M."/>
            <person name="Singh N.D."/>
            <person name="Abad J.P."/>
            <person name="Abt D.N."/>
            <person name="Adryan B."/>
            <person name="Aguade M."/>
            <person name="Akashi H."/>
            <person name="Anderson W.W."/>
            <person name="Aquadro C.F."/>
            <person name="Ardell D.H."/>
            <person name="Arguello R."/>
            <person name="Artieri C.G."/>
            <person name="Barbash D.A."/>
            <person name="Barker D."/>
            <person name="Barsanti P."/>
            <person name="Batterham P."/>
            <person name="Batzoglou S."/>
            <person name="Begun D."/>
            <person name="Bhutkar A."/>
            <person name="Blanco E."/>
            <person name="Bosak S.A."/>
            <person name="Bradley R.K."/>
            <person name="Brand A.D."/>
            <person name="Brent M.R."/>
            <person name="Brooks A.N."/>
            <person name="Brown R.H."/>
            <person name="Butlin R.K."/>
            <person name="Caggese C."/>
            <person name="Calvi B.R."/>
            <person name="Bernardo de Carvalho A."/>
            <person name="Caspi A."/>
            <person name="Castrezana S."/>
            <person name="Celniker S.E."/>
            <person name="Chang J.L."/>
            <person name="Chapple C."/>
            <person name="Chatterji S."/>
            <person name="Chinwalla A."/>
            <person name="Civetta A."/>
            <person name="Clifton S.W."/>
            <person name="Comeron J.M."/>
            <person name="Costello J.C."/>
            <person name="Coyne J.A."/>
            <person name="Daub J."/>
            <person name="David R.G."/>
            <person name="Delcher A.L."/>
            <person name="Delehaunty K."/>
            <person name="Do C.B."/>
            <person name="Ebling H."/>
            <person name="Edwards K."/>
            <person name="Eickbush T."/>
            <person name="Evans J.D."/>
            <person name="Filipski A."/>
            <person name="Findeiss S."/>
            <person name="Freyhult E."/>
            <person name="Fulton L."/>
            <person name="Fulton R."/>
            <person name="Garcia A.C."/>
            <person name="Gardiner A."/>
            <person name="Garfield D.A."/>
            <person name="Garvin B.E."/>
            <person name="Gibson G."/>
            <person name="Gilbert D."/>
            <person name="Gnerre S."/>
            <person name="Godfrey J."/>
            <person name="Good R."/>
            <person name="Gotea V."/>
            <person name="Gravely B."/>
            <person name="Greenberg A.J."/>
            <person name="Griffiths-Jones S."/>
            <person name="Gross S."/>
            <person name="Guigo R."/>
            <person name="Gustafson E.A."/>
            <person name="Haerty W."/>
            <person name="Hahn M.W."/>
            <person name="Halligan D.L."/>
            <person name="Halpern A.L."/>
            <person name="Halter G.M."/>
            <person name="Han M.V."/>
            <person name="Heger A."/>
            <person name="Hillier L."/>
            <person name="Hinrichs A.S."/>
            <person name="Holmes I."/>
            <person name="Hoskins R.A."/>
            <person name="Hubisz M.J."/>
            <person name="Hultmark D."/>
            <person name="Huntley M.A."/>
            <person name="Jaffe D.B."/>
            <person name="Jagadeeshan S."/>
            <person name="Jeck W.R."/>
            <person name="Johnson J."/>
            <person name="Jones C.D."/>
            <person name="Jordan W.C."/>
            <person name="Karpen G.H."/>
            <person name="Kataoka E."/>
            <person name="Keightley P.D."/>
            <person name="Kheradpour P."/>
            <person name="Kirkness E.F."/>
            <person name="Koerich L.B."/>
            <person name="Kristiansen K."/>
            <person name="Kudrna D."/>
            <person name="Kulathinal R.J."/>
            <person name="Kumar S."/>
            <person name="Kwok R."/>
            <person name="Lander E."/>
            <person name="Langley C.H."/>
            <person name="Lapoint R."/>
            <person name="Lazzaro B.P."/>
            <person name="Lee S.J."/>
            <person name="Levesque L."/>
            <person name="Li R."/>
            <person name="Lin C.F."/>
            <person name="Lin M.F."/>
            <person name="Lindblad-Toh K."/>
            <person name="Llopart A."/>
            <person name="Long M."/>
            <person name="Low L."/>
            <person name="Lozovsky E."/>
            <person name="Lu J."/>
            <person name="Luo M."/>
            <person name="Machado C.A."/>
            <person name="Makalowski W."/>
            <person name="Marzo M."/>
            <person name="Matsuda M."/>
            <person name="Matzkin L."/>
            <person name="McAllister B."/>
            <person name="McBride C.S."/>
            <person name="McKernan B."/>
            <person name="McKernan K."/>
            <person name="Mendez-Lago M."/>
            <person name="Minx P."/>
            <person name="Mollenhauer M.U."/>
            <person name="Montooth K."/>
            <person name="Mount S.M."/>
            <person name="Mu X."/>
            <person name="Myers E."/>
            <person name="Negre B."/>
            <person name="Newfeld S."/>
            <person name="Nielsen R."/>
            <person name="Noor M.A."/>
            <person name="O'Grady P."/>
            <person name="Pachter L."/>
            <person name="Papaceit M."/>
            <person name="Parisi M.J."/>
            <person name="Parisi M."/>
            <person name="Parts L."/>
            <person name="Pedersen J.S."/>
            <person name="Pesole G."/>
            <person name="Phillippy A.M."/>
            <person name="Ponting C.P."/>
            <person name="Pop M."/>
            <person name="Porcelli D."/>
            <person name="Powell J.R."/>
            <person name="Prohaska S."/>
            <person name="Pruitt K."/>
            <person name="Puig M."/>
            <person name="Quesneville H."/>
            <person name="Ram K.R."/>
            <person name="Rand D."/>
            <person name="Rasmussen M.D."/>
            <person name="Reed L.K."/>
            <person name="Reenan R."/>
            <person name="Reily A."/>
            <person name="Remington K.A."/>
            <person name="Rieger T.T."/>
            <person name="Ritchie M.G."/>
            <person name="Robin C."/>
            <person name="Rogers Y.H."/>
            <person name="Rohde C."/>
            <person name="Rozas J."/>
            <person name="Rubenfield M.J."/>
            <person name="Ruiz A."/>
            <person name="Russo S."/>
            <person name="Salzberg S.L."/>
            <person name="Sanchez-Gracia A."/>
            <person name="Saranga D.J."/>
            <person name="Sato H."/>
            <person name="Schaeffer S.W."/>
            <person name="Schatz M.C."/>
            <person name="Schlenke T."/>
            <person name="Schwartz R."/>
            <person name="Segarra C."/>
            <person name="Singh R.S."/>
            <person name="Sirot L."/>
            <person name="Sirota M."/>
            <person name="Sisneros N.B."/>
            <person name="Smith C.D."/>
            <person name="Smith T.F."/>
            <person name="Spieth J."/>
            <person name="Stage D.E."/>
            <person name="Stark A."/>
            <person name="Stephan W."/>
            <person name="Strausberg R.L."/>
            <person name="Strempel S."/>
            <person name="Sturgill D."/>
            <person name="Sutton G."/>
            <person name="Sutton G.G."/>
            <person name="Tao W."/>
            <person name="Teichmann S."/>
            <person name="Tobari Y.N."/>
            <person name="Tomimura Y."/>
            <person name="Tsolas J.M."/>
            <person name="Valente V.L."/>
            <person name="Venter E."/>
            <person name="Venter J.C."/>
            <person name="Vicario S."/>
            <person name="Vieira F.G."/>
            <person name="Vilella A.J."/>
            <person name="Villasante A."/>
            <person name="Walenz B."/>
            <person name="Wang J."/>
            <person name="Wasserman M."/>
            <person name="Watts T."/>
            <person name="Wilson D."/>
            <person name="Wilson R.K."/>
            <person name="Wing R.A."/>
            <person name="Wolfner M.F."/>
            <person name="Wong A."/>
            <person name="Wong G.K."/>
            <person name="Wu C.I."/>
            <person name="Wu G."/>
            <person name="Yamamoto D."/>
            <person name="Yang H.P."/>
            <person name="Yang S.P."/>
            <person name="Yorke J.A."/>
            <person name="Yoshida K."/>
            <person name="Zdobnov E."/>
            <person name="Zhang P."/>
            <person name="Zhang Y."/>
            <person name="Zimin A.V."/>
            <person name="Baldwin J."/>
            <person name="Abdouelleil A."/>
            <person name="Abdulkadir J."/>
            <person name="Abebe A."/>
            <person name="Abera B."/>
            <person name="Abreu J."/>
            <person name="Acer S.C."/>
            <person name="Aftuck L."/>
            <person name="Alexander A."/>
            <person name="An P."/>
            <person name="Anderson E."/>
            <person name="Anderson S."/>
            <person name="Arachi H."/>
            <person name="Azer M."/>
            <person name="Bachantsang P."/>
            <person name="Barry A."/>
            <person name="Bayul T."/>
            <person name="Berlin A."/>
            <person name="Bessette D."/>
            <person name="Bloom T."/>
            <person name="Blye J."/>
            <person name="Boguslavskiy L."/>
            <person name="Bonnet C."/>
            <person name="Boukhgalter B."/>
            <person name="Bourzgui I."/>
            <person name="Brown A."/>
            <person name="Cahill P."/>
            <person name="Channer S."/>
            <person name="Cheshatsang Y."/>
            <person name="Chuda L."/>
            <person name="Citroen M."/>
            <person name="Collymore A."/>
            <person name="Cooke P."/>
            <person name="Costello M."/>
            <person name="D'Aco K."/>
            <person name="Daza R."/>
            <person name="De Haan G."/>
            <person name="DeGray S."/>
            <person name="DeMaso C."/>
            <person name="Dhargay N."/>
            <person name="Dooley K."/>
            <person name="Dooley E."/>
            <person name="Doricent M."/>
            <person name="Dorje P."/>
            <person name="Dorjee K."/>
            <person name="Dupes A."/>
            <person name="Elong R."/>
            <person name="Falk J."/>
            <person name="Farina A."/>
            <person name="Faro S."/>
            <person name="Ferguson D."/>
            <person name="Fisher S."/>
            <person name="Foley C.D."/>
            <person name="Franke A."/>
            <person name="Friedrich D."/>
            <person name="Gadbois L."/>
            <person name="Gearin G."/>
            <person name="Gearin C.R."/>
            <person name="Giannoukos G."/>
            <person name="Goode T."/>
            <person name="Graham J."/>
            <person name="Grandbois E."/>
            <person name="Grewal S."/>
            <person name="Gyaltsen K."/>
            <person name="Hafez N."/>
            <person name="Hagos B."/>
            <person name="Hall J."/>
            <person name="Henson C."/>
            <person name="Hollinger A."/>
            <person name="Honan T."/>
            <person name="Huard M.D."/>
            <person name="Hughes L."/>
            <person name="Hurhula B."/>
            <person name="Husby M.E."/>
            <person name="Kamat A."/>
            <person name="Kanga B."/>
            <person name="Kashin S."/>
            <person name="Khazanovich D."/>
            <person name="Kisner P."/>
            <person name="Lance K."/>
            <person name="Lara M."/>
            <person name="Lee W."/>
            <person name="Lennon N."/>
            <person name="Letendre F."/>
            <person name="LeVine R."/>
            <person name="Lipovsky A."/>
            <person name="Liu X."/>
            <person name="Liu J."/>
            <person name="Liu S."/>
            <person name="Lokyitsang T."/>
            <person name="Lokyitsang Y."/>
            <person name="Lubonja R."/>
            <person name="Lui A."/>
            <person name="MacDonald P."/>
            <person name="Magnisalis V."/>
            <person name="Maru K."/>
            <person name="Matthews C."/>
            <person name="McCusker W."/>
            <person name="McDonough S."/>
            <person name="Mehta T."/>
            <person name="Meldrim J."/>
            <person name="Meneus L."/>
            <person name="Mihai O."/>
            <person name="Mihalev A."/>
            <person name="Mihova T."/>
            <person name="Mittelman R."/>
            <person name="Mlenga V."/>
            <person name="Montmayeur A."/>
            <person name="Mulrain L."/>
            <person name="Navidi A."/>
            <person name="Naylor J."/>
            <person name="Negash T."/>
            <person name="Nguyen T."/>
            <person name="Nguyen N."/>
            <person name="Nicol R."/>
            <person name="Norbu C."/>
            <person name="Norbu N."/>
            <person name="Novod N."/>
            <person name="O'Neill B."/>
            <person name="Osman S."/>
            <person name="Markiewicz E."/>
            <person name="Oyono O.L."/>
            <person name="Patti C."/>
            <person name="Phunkhang P."/>
            <person name="Pierre F."/>
            <person name="Priest M."/>
            <person name="Raghuraman S."/>
            <person name="Rege F."/>
            <person name="Reyes R."/>
            <person name="Rise C."/>
            <person name="Rogov P."/>
            <person name="Ross K."/>
            <person name="Ryan E."/>
            <person name="Settipalli S."/>
            <person name="Shea T."/>
            <person name="Sherpa N."/>
            <person name="Shi L."/>
            <person name="Shih D."/>
            <person name="Sparrow T."/>
            <person name="Spaulding J."/>
            <person name="Stalker J."/>
            <person name="Stange-Thomann N."/>
            <person name="Stavropoulos S."/>
            <person name="Stone C."/>
            <person name="Strader C."/>
            <person name="Tesfaye S."/>
            <person name="Thomson T."/>
            <person name="Thoulutsang Y."/>
            <person name="Thoulutsang D."/>
            <person name="Topham K."/>
            <person name="Topping I."/>
            <person name="Tsamla T."/>
            <person name="Vassiliev H."/>
            <person name="Vo A."/>
            <person name="Wangchuk T."/>
            <person name="Wangdi T."/>
            <person name="Weiand M."/>
            <person name="Wilkinson J."/>
            <person name="Wilson A."/>
            <person name="Yadav S."/>
            <person name="Young G."/>
            <person name="Yu Q."/>
            <person name="Zembek L."/>
            <person name="Zhong D."/>
            <person name="Zimmer A."/>
            <person name="Zwirko Z."/>
            <person name="Jaffe D.B."/>
            <person name="Alvarez P."/>
            <person name="Brockman W."/>
            <person name="Butler J."/>
            <person name="Chin C."/>
            <person name="Gnerre S."/>
            <person name="Grabherr M."/>
            <person name="Kleber M."/>
            <person name="Mauceli E."/>
            <person name="MacCallum I."/>
        </authorList>
    </citation>
    <scope>NUCLEOTIDE SEQUENCE [LARGE SCALE GENOMIC DNA]</scope>
    <source>
        <strain evidence="8">Tucson 14024-0371.13</strain>
    </source>
</reference>
<dbReference type="InterPro" id="IPR014044">
    <property type="entry name" value="CAP_dom"/>
</dbReference>
<dbReference type="GeneID" id="6503822"/>
<dbReference type="GO" id="GO:0005576">
    <property type="term" value="C:extracellular region"/>
    <property type="evidence" value="ECO:0007669"/>
    <property type="project" value="UniProtKB-SubCell"/>
</dbReference>
<dbReference type="eggNOG" id="KOG3017">
    <property type="taxonomic scope" value="Eukaryota"/>
</dbReference>
<feature type="domain" description="SCP" evidence="6">
    <location>
        <begin position="59"/>
        <end position="221"/>
    </location>
</feature>
<dbReference type="OrthoDB" id="414826at2759"/>
<evidence type="ECO:0000259" key="6">
    <source>
        <dbReference type="SMART" id="SM00198"/>
    </source>
</evidence>
<dbReference type="SMR" id="B3MQS0"/>
<dbReference type="PIRSF" id="PIRSF038921">
    <property type="entry name" value="P14a"/>
    <property type="match status" value="1"/>
</dbReference>
<dbReference type="PROSITE" id="PS51257">
    <property type="entry name" value="PROKAR_LIPOPROTEIN"/>
    <property type="match status" value="1"/>
</dbReference>
<comment type="subcellular location">
    <subcellularLocation>
        <location evidence="1">Secreted</location>
    </subcellularLocation>
</comment>
<dbReference type="AlphaFoldDB" id="B3MQS0"/>
<proteinExistence type="inferred from homology"/>
<dbReference type="Pfam" id="PF00188">
    <property type="entry name" value="CAP"/>
    <property type="match status" value="1"/>
</dbReference>
<dbReference type="CDD" id="cd05380">
    <property type="entry name" value="CAP_euk"/>
    <property type="match status" value="1"/>
</dbReference>
<evidence type="ECO:0000313" key="8">
    <source>
        <dbReference type="Proteomes" id="UP000007801"/>
    </source>
</evidence>
<keyword evidence="8" id="KW-1185">Reference proteome</keyword>
<comment type="similarity">
    <text evidence="2">Belongs to the CRISP family.</text>
</comment>
<evidence type="ECO:0000256" key="2">
    <source>
        <dbReference type="ARBA" id="ARBA00009923"/>
    </source>
</evidence>
<dbReference type="InParanoid" id="B3MQS0"/>
<evidence type="ECO:0000256" key="1">
    <source>
        <dbReference type="ARBA" id="ARBA00004613"/>
    </source>
</evidence>
<dbReference type="Gene3D" id="3.40.33.10">
    <property type="entry name" value="CAP"/>
    <property type="match status" value="1"/>
</dbReference>
<keyword evidence="3" id="KW-0964">Secreted</keyword>
<dbReference type="SMART" id="SM00198">
    <property type="entry name" value="SCP"/>
    <property type="match status" value="1"/>
</dbReference>
<evidence type="ECO:0000313" key="7">
    <source>
        <dbReference type="EMBL" id="EDV34125.1"/>
    </source>
</evidence>